<dbReference type="Pfam" id="PF04149">
    <property type="entry name" value="DUF397"/>
    <property type="match status" value="1"/>
</dbReference>
<dbReference type="Proteomes" id="UP000487268">
    <property type="component" value="Unassembled WGS sequence"/>
</dbReference>
<keyword evidence="3" id="KW-1185">Reference proteome</keyword>
<name>A0A7K0BXF5_9ACTN</name>
<protein>
    <recommendedName>
        <fullName evidence="1">DUF397 domain-containing protein</fullName>
    </recommendedName>
</protein>
<reference evidence="2 3" key="1">
    <citation type="submission" date="2019-10" db="EMBL/GenBank/DDBJ databases">
        <title>Actinomadura rubteroloni sp. nov. and Actinomadura macrotermitis sp. nov., isolated from the gut of fungus growing-termite Macrotermes natalensis.</title>
        <authorList>
            <person name="Benndorf R."/>
            <person name="Martin K."/>
            <person name="Kuefner M."/>
            <person name="De Beer W."/>
            <person name="Kaster A.-K."/>
            <person name="Vollmers J."/>
            <person name="Poulsen M."/>
            <person name="Beemelmanns C."/>
        </authorList>
    </citation>
    <scope>NUCLEOTIDE SEQUENCE [LARGE SCALE GENOMIC DNA]</scope>
    <source>
        <strain evidence="2 3">RB68</strain>
    </source>
</reference>
<dbReference type="InterPro" id="IPR007278">
    <property type="entry name" value="DUF397"/>
</dbReference>
<evidence type="ECO:0000313" key="2">
    <source>
        <dbReference type="EMBL" id="MQY05863.1"/>
    </source>
</evidence>
<dbReference type="EMBL" id="WEGH01000002">
    <property type="protein sequence ID" value="MQY05863.1"/>
    <property type="molecule type" value="Genomic_DNA"/>
</dbReference>
<feature type="domain" description="DUF397" evidence="1">
    <location>
        <begin position="34"/>
        <end position="84"/>
    </location>
</feature>
<accession>A0A7K0BXF5</accession>
<organism evidence="2 3">
    <name type="scientific">Actinomadura macrotermitis</name>
    <dbReference type="NCBI Taxonomy" id="2585200"/>
    <lineage>
        <taxon>Bacteria</taxon>
        <taxon>Bacillati</taxon>
        <taxon>Actinomycetota</taxon>
        <taxon>Actinomycetes</taxon>
        <taxon>Streptosporangiales</taxon>
        <taxon>Thermomonosporaceae</taxon>
        <taxon>Actinomadura</taxon>
    </lineage>
</organism>
<dbReference type="AlphaFoldDB" id="A0A7K0BXF5"/>
<evidence type="ECO:0000259" key="1">
    <source>
        <dbReference type="Pfam" id="PF04149"/>
    </source>
</evidence>
<gene>
    <name evidence="2" type="ORF">ACRB68_39400</name>
</gene>
<evidence type="ECO:0000313" key="3">
    <source>
        <dbReference type="Proteomes" id="UP000487268"/>
    </source>
</evidence>
<comment type="caution">
    <text evidence="2">The sequence shown here is derived from an EMBL/GenBank/DDBJ whole genome shotgun (WGS) entry which is preliminary data.</text>
</comment>
<proteinExistence type="predicted"/>
<sequence>MFVACSFHAANGTAYDKGKGSEMNPIESRLKSGEWRKSTRSEGVGNCVQVTVAYWVGVRDSKDPEGPVLWFTGDEWKAFLAGARAGEFDLR</sequence>